<dbReference type="Pfam" id="PF03876">
    <property type="entry name" value="SHS2_Rpb7-N"/>
    <property type="match status" value="1"/>
</dbReference>
<gene>
    <name evidence="8" type="ORF">DSPE1174_LOCUS20880</name>
</gene>
<reference evidence="8" key="1">
    <citation type="submission" date="2021-01" db="EMBL/GenBank/DDBJ databases">
        <authorList>
            <person name="Corre E."/>
            <person name="Pelletier E."/>
            <person name="Niang G."/>
            <person name="Scheremetjew M."/>
            <person name="Finn R."/>
            <person name="Kale V."/>
            <person name="Holt S."/>
            <person name="Cochrane G."/>
            <person name="Meng A."/>
            <person name="Brown T."/>
            <person name="Cohen L."/>
        </authorList>
    </citation>
    <scope>NUCLEOTIDE SEQUENCE</scope>
    <source>
        <strain evidence="8">CCMP1381</strain>
    </source>
</reference>
<name>A0A7S2DBW3_9STRA</name>
<sequence length="244" mass="27291">MFGLTVIRDCVRVAPDTFDRELLEVLYEEIDKKYSNRVIEDVGLCISTCDITKIEEAKIYPSDGAAYHRVVFRMIVFRPFVGEILVGTIASSNEDGIMVSLGFFENVFIPSYNLPTPSEYDARAKLWVWRFDEESEGGGIFHVHEQIRLRVESLTYTKVTVSEKGREATQISTDLKLPEKVKSSETGPADKMTKTGGAAAALVRKRSTSVDLPASDETEEDPPVMQINGSVDDDGLGLVIWNWE</sequence>
<dbReference type="PANTHER" id="PTHR12709">
    <property type="entry name" value="DNA-DIRECTED RNA POLYMERASE II, III"/>
    <property type="match status" value="1"/>
</dbReference>
<dbReference type="InterPro" id="IPR013238">
    <property type="entry name" value="RNA_pol_III_Rbc25"/>
</dbReference>
<dbReference type="GO" id="GO:0006384">
    <property type="term" value="P:transcription initiation at RNA polymerase III promoter"/>
    <property type="evidence" value="ECO:0007669"/>
    <property type="project" value="TreeGrafter"/>
</dbReference>
<keyword evidence="3" id="KW-0240">DNA-directed RNA polymerase</keyword>
<accession>A0A7S2DBW3</accession>
<dbReference type="AlphaFoldDB" id="A0A7S2DBW3"/>
<dbReference type="GO" id="GO:0003677">
    <property type="term" value="F:DNA binding"/>
    <property type="evidence" value="ECO:0007669"/>
    <property type="project" value="InterPro"/>
</dbReference>
<feature type="domain" description="S1 motif" evidence="7">
    <location>
        <begin position="82"/>
        <end position="164"/>
    </location>
</feature>
<dbReference type="InterPro" id="IPR005576">
    <property type="entry name" value="Rpb7-like_N"/>
</dbReference>
<dbReference type="NCBIfam" id="TIGR00448">
    <property type="entry name" value="rpoE"/>
    <property type="match status" value="1"/>
</dbReference>
<dbReference type="InterPro" id="IPR003029">
    <property type="entry name" value="S1_domain"/>
</dbReference>
<dbReference type="Gene3D" id="2.40.50.140">
    <property type="entry name" value="Nucleic acid-binding proteins"/>
    <property type="match status" value="1"/>
</dbReference>
<dbReference type="Gene3D" id="3.30.1490.120">
    <property type="entry name" value="RNA polymerase Rpb7-like, N-terminal domain"/>
    <property type="match status" value="1"/>
</dbReference>
<evidence type="ECO:0000313" key="8">
    <source>
        <dbReference type="EMBL" id="CAD9449837.1"/>
    </source>
</evidence>
<evidence type="ECO:0000256" key="3">
    <source>
        <dbReference type="ARBA" id="ARBA00022478"/>
    </source>
</evidence>
<dbReference type="InterPro" id="IPR045113">
    <property type="entry name" value="Rpb7-like"/>
</dbReference>
<proteinExistence type="inferred from homology"/>
<keyword evidence="4" id="KW-0804">Transcription</keyword>
<dbReference type="GO" id="GO:0003899">
    <property type="term" value="F:DNA-directed RNA polymerase activity"/>
    <property type="evidence" value="ECO:0007669"/>
    <property type="project" value="InterPro"/>
</dbReference>
<dbReference type="SUPFAM" id="SSF88798">
    <property type="entry name" value="N-terminal, heterodimerisation domain of RBP7 (RpoE)"/>
    <property type="match status" value="1"/>
</dbReference>
<keyword evidence="5" id="KW-0539">Nucleus</keyword>
<evidence type="ECO:0000256" key="2">
    <source>
        <dbReference type="ARBA" id="ARBA00009307"/>
    </source>
</evidence>
<comment type="similarity">
    <text evidence="2">Belongs to the eukaryotic RPB7/RPC8 RNA polymerase subunit family.</text>
</comment>
<evidence type="ECO:0000256" key="5">
    <source>
        <dbReference type="ARBA" id="ARBA00023242"/>
    </source>
</evidence>
<dbReference type="SUPFAM" id="SSF50249">
    <property type="entry name" value="Nucleic acid-binding proteins"/>
    <property type="match status" value="1"/>
</dbReference>
<evidence type="ECO:0000259" key="7">
    <source>
        <dbReference type="PROSITE" id="PS50126"/>
    </source>
</evidence>
<protein>
    <recommendedName>
        <fullName evidence="7">S1 motif domain-containing protein</fullName>
    </recommendedName>
</protein>
<dbReference type="InterPro" id="IPR012340">
    <property type="entry name" value="NA-bd_OB-fold"/>
</dbReference>
<dbReference type="CDD" id="cd04330">
    <property type="entry name" value="RNAP_III_Rpc25_N"/>
    <property type="match status" value="1"/>
</dbReference>
<dbReference type="PROSITE" id="PS50126">
    <property type="entry name" value="S1"/>
    <property type="match status" value="1"/>
</dbReference>
<evidence type="ECO:0000256" key="6">
    <source>
        <dbReference type="SAM" id="MobiDB-lite"/>
    </source>
</evidence>
<dbReference type="PANTHER" id="PTHR12709:SF1">
    <property type="entry name" value="DNA-DIRECTED RNA POLYMERASE III SUBUNIT RPC8"/>
    <property type="match status" value="1"/>
</dbReference>
<comment type="subcellular location">
    <subcellularLocation>
        <location evidence="1">Nucleus</location>
    </subcellularLocation>
</comment>
<dbReference type="InterPro" id="IPR036898">
    <property type="entry name" value="RNA_pol_Rpb7-like_N_sf"/>
</dbReference>
<dbReference type="EMBL" id="HBGS01040587">
    <property type="protein sequence ID" value="CAD9449837.1"/>
    <property type="molecule type" value="Transcribed_RNA"/>
</dbReference>
<dbReference type="Pfam" id="PF08292">
    <property type="entry name" value="RNA_pol_Rbc25"/>
    <property type="match status" value="1"/>
</dbReference>
<dbReference type="GO" id="GO:0005666">
    <property type="term" value="C:RNA polymerase III complex"/>
    <property type="evidence" value="ECO:0007669"/>
    <property type="project" value="TreeGrafter"/>
</dbReference>
<dbReference type="InterPro" id="IPR004519">
    <property type="entry name" value="RNAP_E/RPC8"/>
</dbReference>
<evidence type="ECO:0000256" key="4">
    <source>
        <dbReference type="ARBA" id="ARBA00023163"/>
    </source>
</evidence>
<feature type="region of interest" description="Disordered" evidence="6">
    <location>
        <begin position="179"/>
        <end position="229"/>
    </location>
</feature>
<organism evidence="8">
    <name type="scientific">Octactis speculum</name>
    <dbReference type="NCBI Taxonomy" id="3111310"/>
    <lineage>
        <taxon>Eukaryota</taxon>
        <taxon>Sar</taxon>
        <taxon>Stramenopiles</taxon>
        <taxon>Ochrophyta</taxon>
        <taxon>Dictyochophyceae</taxon>
        <taxon>Dictyochales</taxon>
        <taxon>Dictyochaceae</taxon>
        <taxon>Octactis</taxon>
    </lineage>
</organism>
<evidence type="ECO:0000256" key="1">
    <source>
        <dbReference type="ARBA" id="ARBA00004123"/>
    </source>
</evidence>